<keyword evidence="1" id="KW-0805">Transcription regulation</keyword>
<dbReference type="Proteomes" id="UP000321514">
    <property type="component" value="Unassembled WGS sequence"/>
</dbReference>
<evidence type="ECO:0000256" key="4">
    <source>
        <dbReference type="PROSITE-ProRule" id="PRU00335"/>
    </source>
</evidence>
<dbReference type="EMBL" id="BJXR01000072">
    <property type="protein sequence ID" value="GEN12984.1"/>
    <property type="molecule type" value="Genomic_DNA"/>
</dbReference>
<dbReference type="PANTHER" id="PTHR30055:SF151">
    <property type="entry name" value="TRANSCRIPTIONAL REGULATORY PROTEIN"/>
    <property type="match status" value="1"/>
</dbReference>
<dbReference type="GO" id="GO:0000976">
    <property type="term" value="F:transcription cis-regulatory region binding"/>
    <property type="evidence" value="ECO:0007669"/>
    <property type="project" value="TreeGrafter"/>
</dbReference>
<dbReference type="InterPro" id="IPR009057">
    <property type="entry name" value="Homeodomain-like_sf"/>
</dbReference>
<gene>
    <name evidence="6" type="ORF">MFU01_80210</name>
    <name evidence="7" type="ORF">SAMN05443572_11352</name>
</gene>
<dbReference type="AlphaFoldDB" id="A0A511TFN9"/>
<dbReference type="OrthoDB" id="329481at2"/>
<keyword evidence="3" id="KW-0804">Transcription</keyword>
<dbReference type="STRING" id="1334629.MFUL124B02_09980"/>
<dbReference type="InterPro" id="IPR001647">
    <property type="entry name" value="HTH_TetR"/>
</dbReference>
<dbReference type="InterPro" id="IPR050109">
    <property type="entry name" value="HTH-type_TetR-like_transc_reg"/>
</dbReference>
<dbReference type="PANTHER" id="PTHR30055">
    <property type="entry name" value="HTH-TYPE TRANSCRIPTIONAL REGULATOR RUTR"/>
    <property type="match status" value="1"/>
</dbReference>
<keyword evidence="2 4" id="KW-0238">DNA-binding</keyword>
<accession>A0A511TFN9</accession>
<evidence type="ECO:0000313" key="8">
    <source>
        <dbReference type="Proteomes" id="UP000183760"/>
    </source>
</evidence>
<dbReference type="PROSITE" id="PS50977">
    <property type="entry name" value="HTH_TETR_2"/>
    <property type="match status" value="1"/>
</dbReference>
<evidence type="ECO:0000256" key="3">
    <source>
        <dbReference type="ARBA" id="ARBA00023163"/>
    </source>
</evidence>
<proteinExistence type="predicted"/>
<evidence type="ECO:0000256" key="2">
    <source>
        <dbReference type="ARBA" id="ARBA00023125"/>
    </source>
</evidence>
<dbReference type="Pfam" id="PF00440">
    <property type="entry name" value="TetR_N"/>
    <property type="match status" value="1"/>
</dbReference>
<dbReference type="InterPro" id="IPR036271">
    <property type="entry name" value="Tet_transcr_reg_TetR-rel_C_sf"/>
</dbReference>
<name>A0A511TFN9_MYXFU</name>
<dbReference type="EMBL" id="FOIB01000013">
    <property type="protein sequence ID" value="SEU38414.1"/>
    <property type="molecule type" value="Genomic_DNA"/>
</dbReference>
<dbReference type="RefSeq" id="WP_074958339.1">
    <property type="nucleotide sequence ID" value="NZ_BJXR01000072.1"/>
</dbReference>
<evidence type="ECO:0000313" key="6">
    <source>
        <dbReference type="EMBL" id="GEN12984.1"/>
    </source>
</evidence>
<sequence length="209" mass="22435">MPRPRSLTLPGIADAALNVIEREGLAALSMRSVASALGMGTMSLYRYVEGREALESLVVDAVMRDVRLPGPGGDTPWTERVKTLLGQVRGAVARHPCVAPLVLTRRHCTEGTLAWAEALLALLTEGGFEGLSRLVALRTLVSHVFGSVQLMHLGALSGEGTAALAELDAGRYPLLRQTAQDARRLTHDEEFRHGLDVLLLGLEATRARG</sequence>
<dbReference type="GO" id="GO:0003700">
    <property type="term" value="F:DNA-binding transcription factor activity"/>
    <property type="evidence" value="ECO:0007669"/>
    <property type="project" value="TreeGrafter"/>
</dbReference>
<dbReference type="Proteomes" id="UP000183760">
    <property type="component" value="Unassembled WGS sequence"/>
</dbReference>
<feature type="domain" description="HTH tetR-type" evidence="5">
    <location>
        <begin position="6"/>
        <end position="66"/>
    </location>
</feature>
<reference evidence="6 9" key="2">
    <citation type="submission" date="2019-07" db="EMBL/GenBank/DDBJ databases">
        <title>Whole genome shotgun sequence of Myxococcus fulvus NBRC 100333.</title>
        <authorList>
            <person name="Hosoyama A."/>
            <person name="Uohara A."/>
            <person name="Ohji S."/>
            <person name="Ichikawa N."/>
        </authorList>
    </citation>
    <scope>NUCLEOTIDE SEQUENCE [LARGE SCALE GENOMIC DNA]</scope>
    <source>
        <strain evidence="6 9">NBRC 100333</strain>
    </source>
</reference>
<reference evidence="7 8" key="1">
    <citation type="submission" date="2016-10" db="EMBL/GenBank/DDBJ databases">
        <authorList>
            <person name="Varghese N."/>
            <person name="Submissions S."/>
        </authorList>
    </citation>
    <scope>NUCLEOTIDE SEQUENCE [LARGE SCALE GENOMIC DNA]</scope>
    <source>
        <strain evidence="7 8">DSM 16525</strain>
    </source>
</reference>
<protein>
    <submittedName>
        <fullName evidence="6">TetR family transcriptional regulator</fullName>
    </submittedName>
    <submittedName>
        <fullName evidence="7">Transcriptional regulator, TetR family</fullName>
    </submittedName>
</protein>
<comment type="caution">
    <text evidence="6">The sequence shown here is derived from an EMBL/GenBank/DDBJ whole genome shotgun (WGS) entry which is preliminary data.</text>
</comment>
<dbReference type="SUPFAM" id="SSF46689">
    <property type="entry name" value="Homeodomain-like"/>
    <property type="match status" value="1"/>
</dbReference>
<evidence type="ECO:0000313" key="9">
    <source>
        <dbReference type="Proteomes" id="UP000321514"/>
    </source>
</evidence>
<dbReference type="SUPFAM" id="SSF48498">
    <property type="entry name" value="Tetracyclin repressor-like, C-terminal domain"/>
    <property type="match status" value="1"/>
</dbReference>
<organism evidence="6 9">
    <name type="scientific">Myxococcus fulvus</name>
    <dbReference type="NCBI Taxonomy" id="33"/>
    <lineage>
        <taxon>Bacteria</taxon>
        <taxon>Pseudomonadati</taxon>
        <taxon>Myxococcota</taxon>
        <taxon>Myxococcia</taxon>
        <taxon>Myxococcales</taxon>
        <taxon>Cystobacterineae</taxon>
        <taxon>Myxococcaceae</taxon>
        <taxon>Myxococcus</taxon>
    </lineage>
</organism>
<dbReference type="GO" id="GO:0045892">
    <property type="term" value="P:negative regulation of DNA-templated transcription"/>
    <property type="evidence" value="ECO:0007669"/>
    <property type="project" value="InterPro"/>
</dbReference>
<evidence type="ECO:0000259" key="5">
    <source>
        <dbReference type="PROSITE" id="PS50977"/>
    </source>
</evidence>
<evidence type="ECO:0000313" key="7">
    <source>
        <dbReference type="EMBL" id="SEU38414.1"/>
    </source>
</evidence>
<feature type="DNA-binding region" description="H-T-H motif" evidence="4">
    <location>
        <begin position="29"/>
        <end position="48"/>
    </location>
</feature>
<evidence type="ECO:0000256" key="1">
    <source>
        <dbReference type="ARBA" id="ARBA00023015"/>
    </source>
</evidence>
<dbReference type="Gene3D" id="1.10.357.10">
    <property type="entry name" value="Tetracycline Repressor, domain 2"/>
    <property type="match status" value="1"/>
</dbReference>
<keyword evidence="8" id="KW-1185">Reference proteome</keyword>
<dbReference type="InterPro" id="IPR004111">
    <property type="entry name" value="Repressor_TetR_C"/>
</dbReference>
<dbReference type="Pfam" id="PF02909">
    <property type="entry name" value="TetR_C_1"/>
    <property type="match status" value="1"/>
</dbReference>